<dbReference type="EMBL" id="JAEAOA010001005">
    <property type="protein sequence ID" value="KAK3596215.1"/>
    <property type="molecule type" value="Genomic_DNA"/>
</dbReference>
<name>A0AAE0SR87_9BIVA</name>
<reference evidence="1" key="2">
    <citation type="journal article" date="2021" name="Genome Biol. Evol.">
        <title>Developing a high-quality reference genome for a parasitic bivalve with doubly uniparental inheritance (Bivalvia: Unionida).</title>
        <authorList>
            <person name="Smith C.H."/>
        </authorList>
    </citation>
    <scope>NUCLEOTIDE SEQUENCE</scope>
    <source>
        <strain evidence="1">CHS0354</strain>
        <tissue evidence="1">Mantle</tissue>
    </source>
</reference>
<reference evidence="1" key="3">
    <citation type="submission" date="2023-05" db="EMBL/GenBank/DDBJ databases">
        <authorList>
            <person name="Smith C.H."/>
        </authorList>
    </citation>
    <scope>NUCLEOTIDE SEQUENCE</scope>
    <source>
        <strain evidence="1">CHS0354</strain>
        <tissue evidence="1">Mantle</tissue>
    </source>
</reference>
<dbReference type="Proteomes" id="UP001195483">
    <property type="component" value="Unassembled WGS sequence"/>
</dbReference>
<accession>A0AAE0SR87</accession>
<protein>
    <submittedName>
        <fullName evidence="1">Uncharacterized protein</fullName>
    </submittedName>
</protein>
<dbReference type="AlphaFoldDB" id="A0AAE0SR87"/>
<evidence type="ECO:0000313" key="1">
    <source>
        <dbReference type="EMBL" id="KAK3596215.1"/>
    </source>
</evidence>
<proteinExistence type="predicted"/>
<evidence type="ECO:0000313" key="2">
    <source>
        <dbReference type="Proteomes" id="UP001195483"/>
    </source>
</evidence>
<feature type="non-terminal residue" evidence="1">
    <location>
        <position position="58"/>
    </location>
</feature>
<sequence length="58" mass="6575">MEVYASAYENTYTTVPDVKPIHHLLYVYSVLLTEDSVNTDLNHSQGGTMSWSMLLILL</sequence>
<reference evidence="1" key="1">
    <citation type="journal article" date="2021" name="Genome Biol. Evol.">
        <title>A High-Quality Reference Genome for a Parasitic Bivalve with Doubly Uniparental Inheritance (Bivalvia: Unionida).</title>
        <authorList>
            <person name="Smith C.H."/>
        </authorList>
    </citation>
    <scope>NUCLEOTIDE SEQUENCE</scope>
    <source>
        <strain evidence="1">CHS0354</strain>
    </source>
</reference>
<comment type="caution">
    <text evidence="1">The sequence shown here is derived from an EMBL/GenBank/DDBJ whole genome shotgun (WGS) entry which is preliminary data.</text>
</comment>
<organism evidence="1 2">
    <name type="scientific">Potamilus streckersoni</name>
    <dbReference type="NCBI Taxonomy" id="2493646"/>
    <lineage>
        <taxon>Eukaryota</taxon>
        <taxon>Metazoa</taxon>
        <taxon>Spiralia</taxon>
        <taxon>Lophotrochozoa</taxon>
        <taxon>Mollusca</taxon>
        <taxon>Bivalvia</taxon>
        <taxon>Autobranchia</taxon>
        <taxon>Heteroconchia</taxon>
        <taxon>Palaeoheterodonta</taxon>
        <taxon>Unionida</taxon>
        <taxon>Unionoidea</taxon>
        <taxon>Unionidae</taxon>
        <taxon>Ambleminae</taxon>
        <taxon>Lampsilini</taxon>
        <taxon>Potamilus</taxon>
    </lineage>
</organism>
<gene>
    <name evidence="1" type="ORF">CHS0354_016158</name>
</gene>
<keyword evidence="2" id="KW-1185">Reference proteome</keyword>